<dbReference type="Pfam" id="PF12796">
    <property type="entry name" value="Ank_2"/>
    <property type="match status" value="1"/>
</dbReference>
<accession>A0A834Z9K2</accession>
<dbReference type="PANTHER" id="PTHR32467:SF90">
    <property type="entry name" value="AP2-LIKE ETHYLENE-RESPONSIVE TRANSCRIPTION FACTOR AIL1"/>
    <property type="match status" value="1"/>
</dbReference>
<keyword evidence="2" id="KW-1185">Reference proteome</keyword>
<dbReference type="EMBL" id="JABCRI010000008">
    <property type="protein sequence ID" value="KAF8402342.1"/>
    <property type="molecule type" value="Genomic_DNA"/>
</dbReference>
<dbReference type="OrthoDB" id="1923662at2759"/>
<protein>
    <submittedName>
        <fullName evidence="1">Uncharacterized protein</fullName>
    </submittedName>
</protein>
<evidence type="ECO:0000313" key="1">
    <source>
        <dbReference type="EMBL" id="KAF8402342.1"/>
    </source>
</evidence>
<dbReference type="SUPFAM" id="SSF48403">
    <property type="entry name" value="Ankyrin repeat"/>
    <property type="match status" value="1"/>
</dbReference>
<dbReference type="InterPro" id="IPR036770">
    <property type="entry name" value="Ankyrin_rpt-contain_sf"/>
</dbReference>
<name>A0A834Z9K2_TETSI</name>
<proteinExistence type="predicted"/>
<dbReference type="SMART" id="SM00248">
    <property type="entry name" value="ANK"/>
    <property type="match status" value="2"/>
</dbReference>
<organism evidence="1 2">
    <name type="scientific">Tetracentron sinense</name>
    <name type="common">Spur-leaf</name>
    <dbReference type="NCBI Taxonomy" id="13715"/>
    <lineage>
        <taxon>Eukaryota</taxon>
        <taxon>Viridiplantae</taxon>
        <taxon>Streptophyta</taxon>
        <taxon>Embryophyta</taxon>
        <taxon>Tracheophyta</taxon>
        <taxon>Spermatophyta</taxon>
        <taxon>Magnoliopsida</taxon>
        <taxon>Trochodendrales</taxon>
        <taxon>Trochodendraceae</taxon>
        <taxon>Tetracentron</taxon>
    </lineage>
</organism>
<dbReference type="InterPro" id="IPR002110">
    <property type="entry name" value="Ankyrin_rpt"/>
</dbReference>
<reference evidence="1 2" key="1">
    <citation type="submission" date="2020-04" db="EMBL/GenBank/DDBJ databases">
        <title>Plant Genome Project.</title>
        <authorList>
            <person name="Zhang R.-G."/>
        </authorList>
    </citation>
    <scope>NUCLEOTIDE SEQUENCE [LARGE SCALE GENOMIC DNA]</scope>
    <source>
        <strain evidence="1">YNK0</strain>
        <tissue evidence="1">Leaf</tissue>
    </source>
</reference>
<gene>
    <name evidence="1" type="ORF">HHK36_013296</name>
</gene>
<dbReference type="Gene3D" id="1.25.40.20">
    <property type="entry name" value="Ankyrin repeat-containing domain"/>
    <property type="match status" value="1"/>
</dbReference>
<evidence type="ECO:0000313" key="2">
    <source>
        <dbReference type="Proteomes" id="UP000655225"/>
    </source>
</evidence>
<sequence length="295" mass="32276">MASATNESNINVSYRDAYKAAVEGVLDILCNFYTREPTSPINVYGDTVLHVLALYGHADIVCNLLELPLSRHGLATNNGRGNIALHEAARVGFVEIAEAMVHKEEGLVTTRLALEIMGLYPDLAFSPNEMGATALHLYGKELGGGDLASNKSGSIGCSKPSKPLGSKFELGRCTGLNGDGRANTSVGVDLLKDCSCSFWHRGTGRFEAHLWDNSCIKEGQTRKGRQVYEKFLCVSQLSTYEKELEEMKQMTKLEYVASIRRTSSGFSRGASVYRGVTRLEILLLMVALEDLLPFQ</sequence>
<dbReference type="AlphaFoldDB" id="A0A834Z9K2"/>
<dbReference type="PANTHER" id="PTHR32467">
    <property type="entry name" value="AP2-LIKE ETHYLENE-RESPONSIVE TRANSCRIPTION FACTOR"/>
    <property type="match status" value="1"/>
</dbReference>
<comment type="caution">
    <text evidence="1">The sequence shown here is derived from an EMBL/GenBank/DDBJ whole genome shotgun (WGS) entry which is preliminary data.</text>
</comment>
<dbReference type="Proteomes" id="UP000655225">
    <property type="component" value="Unassembled WGS sequence"/>
</dbReference>